<dbReference type="RefSeq" id="WP_159583460.1">
    <property type="nucleotide sequence ID" value="NZ_JBIPKE010000019.1"/>
</dbReference>
<evidence type="ECO:0000259" key="3">
    <source>
        <dbReference type="PROSITE" id="PS50110"/>
    </source>
</evidence>
<organism evidence="4 5">
    <name type="scientific">Marinoscillum luteum</name>
    <dbReference type="NCBI Taxonomy" id="861051"/>
    <lineage>
        <taxon>Bacteria</taxon>
        <taxon>Pseudomonadati</taxon>
        <taxon>Bacteroidota</taxon>
        <taxon>Cytophagia</taxon>
        <taxon>Cytophagales</taxon>
        <taxon>Reichenbachiellaceae</taxon>
        <taxon>Marinoscillum</taxon>
    </lineage>
</organism>
<gene>
    <name evidence="4" type="ORF">ACHKAR_15255</name>
</gene>
<reference evidence="4 5" key="1">
    <citation type="journal article" date="2013" name="Int. J. Syst. Evol. Microbiol.">
        <title>Marinoscillum luteum sp. nov., isolated from marine sediment.</title>
        <authorList>
            <person name="Cha I.T."/>
            <person name="Park S.J."/>
            <person name="Kim S.J."/>
            <person name="Kim J.G."/>
            <person name="Jung M.Y."/>
            <person name="Shin K.S."/>
            <person name="Kwon K.K."/>
            <person name="Yang S.H."/>
            <person name="Seo Y.S."/>
            <person name="Rhee S.K."/>
        </authorList>
    </citation>
    <scope>NUCLEOTIDE SEQUENCE [LARGE SCALE GENOMIC DNA]</scope>
    <source>
        <strain evidence="4 5">KCTC 23939</strain>
    </source>
</reference>
<evidence type="ECO:0000313" key="5">
    <source>
        <dbReference type="Proteomes" id="UP001610063"/>
    </source>
</evidence>
<dbReference type="PANTHER" id="PTHR44591">
    <property type="entry name" value="STRESS RESPONSE REGULATOR PROTEIN 1"/>
    <property type="match status" value="1"/>
</dbReference>
<dbReference type="InterPro" id="IPR001789">
    <property type="entry name" value="Sig_transdc_resp-reg_receiver"/>
</dbReference>
<dbReference type="PROSITE" id="PS50110">
    <property type="entry name" value="RESPONSE_REGULATORY"/>
    <property type="match status" value="1"/>
</dbReference>
<evidence type="ECO:0000256" key="1">
    <source>
        <dbReference type="ARBA" id="ARBA00022553"/>
    </source>
</evidence>
<accession>A0ABW7NB05</accession>
<evidence type="ECO:0000313" key="4">
    <source>
        <dbReference type="EMBL" id="MFH6984812.1"/>
    </source>
</evidence>
<comment type="caution">
    <text evidence="4">The sequence shown here is derived from an EMBL/GenBank/DDBJ whole genome shotgun (WGS) entry which is preliminary data.</text>
</comment>
<feature type="domain" description="Response regulatory" evidence="3">
    <location>
        <begin position="3"/>
        <end position="116"/>
    </location>
</feature>
<feature type="modified residue" description="4-aspartylphosphate" evidence="2">
    <location>
        <position position="54"/>
    </location>
</feature>
<sequence length="116" mass="13177">MRTCIIVEDEIHHQDLLSFYLKKTGGVQVLGMYTDTVNAAIQIEKQKPDFIFLDINISGLEGPEFIDLLEHRPKIIIVSAHSEDFMAAHYSEIPYAAFVQKPIDLIKLQEALAHIN</sequence>
<dbReference type="EMBL" id="JBIPKE010000019">
    <property type="protein sequence ID" value="MFH6984812.1"/>
    <property type="molecule type" value="Genomic_DNA"/>
</dbReference>
<dbReference type="SUPFAM" id="SSF52172">
    <property type="entry name" value="CheY-like"/>
    <property type="match status" value="1"/>
</dbReference>
<dbReference type="Proteomes" id="UP001610063">
    <property type="component" value="Unassembled WGS sequence"/>
</dbReference>
<proteinExistence type="predicted"/>
<dbReference type="Gene3D" id="3.40.50.2300">
    <property type="match status" value="1"/>
</dbReference>
<name>A0ABW7NB05_9BACT</name>
<keyword evidence="1 2" id="KW-0597">Phosphoprotein</keyword>
<evidence type="ECO:0000256" key="2">
    <source>
        <dbReference type="PROSITE-ProRule" id="PRU00169"/>
    </source>
</evidence>
<dbReference type="InterPro" id="IPR011006">
    <property type="entry name" value="CheY-like_superfamily"/>
</dbReference>
<protein>
    <submittedName>
        <fullName evidence="4">LytR/AlgR family response regulator transcription factor</fullName>
    </submittedName>
</protein>
<keyword evidence="5" id="KW-1185">Reference proteome</keyword>
<dbReference type="SMART" id="SM00448">
    <property type="entry name" value="REC"/>
    <property type="match status" value="1"/>
</dbReference>
<dbReference type="Pfam" id="PF00072">
    <property type="entry name" value="Response_reg"/>
    <property type="match status" value="1"/>
</dbReference>
<dbReference type="InterPro" id="IPR050595">
    <property type="entry name" value="Bact_response_regulator"/>
</dbReference>
<dbReference type="PANTHER" id="PTHR44591:SF3">
    <property type="entry name" value="RESPONSE REGULATORY DOMAIN-CONTAINING PROTEIN"/>
    <property type="match status" value="1"/>
</dbReference>